<evidence type="ECO:0000256" key="3">
    <source>
        <dbReference type="ARBA" id="ARBA00022692"/>
    </source>
</evidence>
<comment type="subcellular location">
    <subcellularLocation>
        <location evidence="1">Membrane</location>
        <topology evidence="1">Multi-pass membrane protein</topology>
    </subcellularLocation>
</comment>
<feature type="transmembrane region" description="Helical" evidence="6">
    <location>
        <begin position="66"/>
        <end position="82"/>
    </location>
</feature>
<feature type="transmembrane region" description="Helical" evidence="6">
    <location>
        <begin position="194"/>
        <end position="216"/>
    </location>
</feature>
<dbReference type="KEGG" id="kne:92179072"/>
<keyword evidence="3 6" id="KW-0812">Transmembrane</keyword>
<feature type="transmembrane region" description="Helical" evidence="6">
    <location>
        <begin position="338"/>
        <end position="360"/>
    </location>
</feature>
<dbReference type="AlphaFoldDB" id="A0AAW0Z355"/>
<dbReference type="EMBL" id="JBCAWK010000003">
    <property type="protein sequence ID" value="KAK8864563.1"/>
    <property type="molecule type" value="Genomic_DNA"/>
</dbReference>
<feature type="transmembrane region" description="Helical" evidence="6">
    <location>
        <begin position="430"/>
        <end position="446"/>
    </location>
</feature>
<sequence length="525" mass="58823">MSNLVPPDAVDTQVPVIFNDGSSEKAGDLLSKEGVIEVKESDDISRVDEEEYSDAEYKRVRWKSDLILLPLMFWCYGIQLVDKTGMGTMNLYGMQKDTGMKGRQYSLLTVMFYVAYAIFEFPSTWILQRFSLGRVLSLYMFIWGCIVLGQAFGKNWATFMVLRFLQGAFECIISPGFNFIIASWYTTGEHSSRALFFQSANAGWDIVIELVMYAIGQHEINHPGGFRAWRAIGIFLGGQTILASAVCYLILGTPNEVRWLSDRDRKIVNRRVIINRAGLEDGEGGKIWKWDQVKEAFIDPVTYFQFVNTFLSCIANGALSTFGTVVFAGFGFSNAQVVIYTIPIDVAMMVWFALVAGISLKWANTRLWFMAISGLPTFVGLLTIPLLPAAESYRWVKYGMYLMTATYTVCVFSAWTLISSNCVGKTKRTVVSSLVFIAYCTGNIAGSQVMNQNTAPRYIPGTIGCAICLGAEVVLILLWRVYLVYANRKKRNALDAQGLTEEEIARRGEALGKEDTTDLKNPYFL</sequence>
<comment type="caution">
    <text evidence="7">The sequence shown here is derived from an EMBL/GenBank/DDBJ whole genome shotgun (WGS) entry which is preliminary data.</text>
</comment>
<keyword evidence="5 6" id="KW-0472">Membrane</keyword>
<dbReference type="GO" id="GO:0016020">
    <property type="term" value="C:membrane"/>
    <property type="evidence" value="ECO:0007669"/>
    <property type="project" value="UniProtKB-SubCell"/>
</dbReference>
<feature type="transmembrane region" description="Helical" evidence="6">
    <location>
        <begin position="164"/>
        <end position="182"/>
    </location>
</feature>
<evidence type="ECO:0000256" key="4">
    <source>
        <dbReference type="ARBA" id="ARBA00022989"/>
    </source>
</evidence>
<feature type="transmembrane region" description="Helical" evidence="6">
    <location>
        <begin position="367"/>
        <end position="386"/>
    </location>
</feature>
<reference evidence="7 8" key="1">
    <citation type="journal article" date="2024" name="bioRxiv">
        <title>Comparative genomics of Cryptococcus and Kwoniella reveals pathogenesis evolution and contrasting karyotype dynamics via intercentromeric recombination or chromosome fusion.</title>
        <authorList>
            <person name="Coelho M.A."/>
            <person name="David-Palma M."/>
            <person name="Shea T."/>
            <person name="Bowers K."/>
            <person name="McGinley-Smith S."/>
            <person name="Mohammad A.W."/>
            <person name="Gnirke A."/>
            <person name="Yurkov A.M."/>
            <person name="Nowrousian M."/>
            <person name="Sun S."/>
            <person name="Cuomo C.A."/>
            <person name="Heitman J."/>
        </authorList>
    </citation>
    <scope>NUCLEOTIDE SEQUENCE [LARGE SCALE GENOMIC DNA]</scope>
    <source>
        <strain evidence="7 8">CBS 13917</strain>
    </source>
</reference>
<dbReference type="RefSeq" id="XP_066804859.1">
    <property type="nucleotide sequence ID" value="XM_066944936.1"/>
</dbReference>
<evidence type="ECO:0000256" key="2">
    <source>
        <dbReference type="ARBA" id="ARBA00022448"/>
    </source>
</evidence>
<evidence type="ECO:0000256" key="1">
    <source>
        <dbReference type="ARBA" id="ARBA00004141"/>
    </source>
</evidence>
<feature type="transmembrane region" description="Helical" evidence="6">
    <location>
        <begin position="228"/>
        <end position="251"/>
    </location>
</feature>
<feature type="transmembrane region" description="Helical" evidence="6">
    <location>
        <begin position="398"/>
        <end position="418"/>
    </location>
</feature>
<evidence type="ECO:0000313" key="8">
    <source>
        <dbReference type="Proteomes" id="UP001388673"/>
    </source>
</evidence>
<feature type="transmembrane region" description="Helical" evidence="6">
    <location>
        <begin position="102"/>
        <end position="119"/>
    </location>
</feature>
<dbReference type="Gene3D" id="1.20.1250.20">
    <property type="entry name" value="MFS general substrate transporter like domains"/>
    <property type="match status" value="1"/>
</dbReference>
<evidence type="ECO:0008006" key="9">
    <source>
        <dbReference type="Google" id="ProtNLM"/>
    </source>
</evidence>
<dbReference type="SUPFAM" id="SSF103473">
    <property type="entry name" value="MFS general substrate transporter"/>
    <property type="match status" value="1"/>
</dbReference>
<proteinExistence type="predicted"/>
<dbReference type="Pfam" id="PF07690">
    <property type="entry name" value="MFS_1"/>
    <property type="match status" value="1"/>
</dbReference>
<keyword evidence="8" id="KW-1185">Reference proteome</keyword>
<accession>A0AAW0Z355</accession>
<feature type="transmembrane region" description="Helical" evidence="6">
    <location>
        <begin position="458"/>
        <end position="482"/>
    </location>
</feature>
<evidence type="ECO:0000256" key="6">
    <source>
        <dbReference type="SAM" id="Phobius"/>
    </source>
</evidence>
<dbReference type="Proteomes" id="UP001388673">
    <property type="component" value="Unassembled WGS sequence"/>
</dbReference>
<protein>
    <recommendedName>
        <fullName evidence="9">Major facilitator superfamily (MFS) profile domain-containing protein</fullName>
    </recommendedName>
</protein>
<keyword evidence="2" id="KW-0813">Transport</keyword>
<dbReference type="PANTHER" id="PTHR43791:SF7">
    <property type="entry name" value="MAJOR FACILITATOR SUPERFAMILY (MFS) PROFILE DOMAIN-CONTAINING PROTEIN"/>
    <property type="match status" value="1"/>
</dbReference>
<dbReference type="GeneID" id="92179072"/>
<evidence type="ECO:0000313" key="7">
    <source>
        <dbReference type="EMBL" id="KAK8864563.1"/>
    </source>
</evidence>
<dbReference type="InterPro" id="IPR011701">
    <property type="entry name" value="MFS"/>
</dbReference>
<keyword evidence="4 6" id="KW-1133">Transmembrane helix</keyword>
<gene>
    <name evidence="7" type="ORF">IAR55_001813</name>
</gene>
<dbReference type="PANTHER" id="PTHR43791">
    <property type="entry name" value="PERMEASE-RELATED"/>
    <property type="match status" value="1"/>
</dbReference>
<evidence type="ECO:0000256" key="5">
    <source>
        <dbReference type="ARBA" id="ARBA00023136"/>
    </source>
</evidence>
<feature type="transmembrane region" description="Helical" evidence="6">
    <location>
        <begin position="310"/>
        <end position="332"/>
    </location>
</feature>
<feature type="transmembrane region" description="Helical" evidence="6">
    <location>
        <begin position="131"/>
        <end position="152"/>
    </location>
</feature>
<dbReference type="InterPro" id="IPR036259">
    <property type="entry name" value="MFS_trans_sf"/>
</dbReference>
<organism evidence="7 8">
    <name type="scientific">Kwoniella newhampshirensis</name>
    <dbReference type="NCBI Taxonomy" id="1651941"/>
    <lineage>
        <taxon>Eukaryota</taxon>
        <taxon>Fungi</taxon>
        <taxon>Dikarya</taxon>
        <taxon>Basidiomycota</taxon>
        <taxon>Agaricomycotina</taxon>
        <taxon>Tremellomycetes</taxon>
        <taxon>Tremellales</taxon>
        <taxon>Cryptococcaceae</taxon>
        <taxon>Kwoniella</taxon>
    </lineage>
</organism>
<name>A0AAW0Z355_9TREE</name>
<dbReference type="GO" id="GO:0022857">
    <property type="term" value="F:transmembrane transporter activity"/>
    <property type="evidence" value="ECO:0007669"/>
    <property type="project" value="InterPro"/>
</dbReference>